<feature type="transmembrane region" description="Helical" evidence="7">
    <location>
        <begin position="232"/>
        <end position="262"/>
    </location>
</feature>
<dbReference type="PANTHER" id="PTHR43163:SF3">
    <property type="entry name" value="PEPTIDE ABC TRANSPORTER PERMEASE PROTEIN"/>
    <property type="match status" value="1"/>
</dbReference>
<reference evidence="9 10" key="1">
    <citation type="submission" date="2019-03" db="EMBL/GenBank/DDBJ databases">
        <title>Genomic Encyclopedia of Type Strains, Phase IV (KMG-IV): sequencing the most valuable type-strain genomes for metagenomic binning, comparative biology and taxonomic classification.</title>
        <authorList>
            <person name="Goeker M."/>
        </authorList>
    </citation>
    <scope>NUCLEOTIDE SEQUENCE [LARGE SCALE GENOMIC DNA]</scope>
    <source>
        <strain evidence="9 10">DSM 44684</strain>
    </source>
</reference>
<evidence type="ECO:0000256" key="5">
    <source>
        <dbReference type="ARBA" id="ARBA00022989"/>
    </source>
</evidence>
<name>A0A4V2PAU7_9NOCA</name>
<keyword evidence="4 7" id="KW-0812">Transmembrane</keyword>
<gene>
    <name evidence="9" type="ORF">DFR71_3878</name>
</gene>
<evidence type="ECO:0000256" key="1">
    <source>
        <dbReference type="ARBA" id="ARBA00004651"/>
    </source>
</evidence>
<evidence type="ECO:0000256" key="6">
    <source>
        <dbReference type="ARBA" id="ARBA00023136"/>
    </source>
</evidence>
<feature type="domain" description="ABC transmembrane type-1" evidence="8">
    <location>
        <begin position="97"/>
        <end position="305"/>
    </location>
</feature>
<feature type="transmembrane region" description="Helical" evidence="7">
    <location>
        <begin position="101"/>
        <end position="124"/>
    </location>
</feature>
<evidence type="ECO:0000256" key="2">
    <source>
        <dbReference type="ARBA" id="ARBA00022448"/>
    </source>
</evidence>
<keyword evidence="10" id="KW-1185">Reference proteome</keyword>
<keyword evidence="2 7" id="KW-0813">Transport</keyword>
<dbReference type="InterPro" id="IPR035906">
    <property type="entry name" value="MetI-like_sf"/>
</dbReference>
<dbReference type="STRING" id="1210063.GCA_001612665_03536"/>
<dbReference type="EMBL" id="SMFR01000003">
    <property type="protein sequence ID" value="TCJ94965.1"/>
    <property type="molecule type" value="Genomic_DNA"/>
</dbReference>
<dbReference type="PROSITE" id="PS50928">
    <property type="entry name" value="ABC_TM1"/>
    <property type="match status" value="1"/>
</dbReference>
<dbReference type="CDD" id="cd06261">
    <property type="entry name" value="TM_PBP2"/>
    <property type="match status" value="1"/>
</dbReference>
<dbReference type="PANTHER" id="PTHR43163">
    <property type="entry name" value="DIPEPTIDE TRANSPORT SYSTEM PERMEASE PROTEIN DPPB-RELATED"/>
    <property type="match status" value="1"/>
</dbReference>
<evidence type="ECO:0000313" key="10">
    <source>
        <dbReference type="Proteomes" id="UP000294856"/>
    </source>
</evidence>
<comment type="subcellular location">
    <subcellularLocation>
        <location evidence="1 7">Cell membrane</location>
        <topology evidence="1 7">Multi-pass membrane protein</topology>
    </subcellularLocation>
</comment>
<evidence type="ECO:0000256" key="7">
    <source>
        <dbReference type="RuleBase" id="RU363032"/>
    </source>
</evidence>
<dbReference type="Pfam" id="PF19300">
    <property type="entry name" value="BPD_transp_1_N"/>
    <property type="match status" value="1"/>
</dbReference>
<proteinExistence type="inferred from homology"/>
<evidence type="ECO:0000259" key="8">
    <source>
        <dbReference type="PROSITE" id="PS50928"/>
    </source>
</evidence>
<dbReference type="GO" id="GO:0005886">
    <property type="term" value="C:plasma membrane"/>
    <property type="evidence" value="ECO:0007669"/>
    <property type="project" value="UniProtKB-SubCell"/>
</dbReference>
<dbReference type="Pfam" id="PF00528">
    <property type="entry name" value="BPD_transp_1"/>
    <property type="match status" value="1"/>
</dbReference>
<feature type="transmembrane region" description="Helical" evidence="7">
    <location>
        <begin position="144"/>
        <end position="166"/>
    </location>
</feature>
<keyword evidence="3" id="KW-1003">Cell membrane</keyword>
<dbReference type="AlphaFoldDB" id="A0A4V2PAU7"/>
<dbReference type="GO" id="GO:0055085">
    <property type="term" value="P:transmembrane transport"/>
    <property type="evidence" value="ECO:0007669"/>
    <property type="project" value="InterPro"/>
</dbReference>
<dbReference type="RefSeq" id="WP_243654967.1">
    <property type="nucleotide sequence ID" value="NZ_SMFR01000003.1"/>
</dbReference>
<evidence type="ECO:0000256" key="3">
    <source>
        <dbReference type="ARBA" id="ARBA00022475"/>
    </source>
</evidence>
<keyword evidence="6 7" id="KW-0472">Membrane</keyword>
<comment type="similarity">
    <text evidence="7">Belongs to the binding-protein-dependent transport system permease family.</text>
</comment>
<accession>A0A4V2PAU7</accession>
<organism evidence="9 10">
    <name type="scientific">Nocardia alba</name>
    <dbReference type="NCBI Taxonomy" id="225051"/>
    <lineage>
        <taxon>Bacteria</taxon>
        <taxon>Bacillati</taxon>
        <taxon>Actinomycetota</taxon>
        <taxon>Actinomycetes</taxon>
        <taxon>Mycobacteriales</taxon>
        <taxon>Nocardiaceae</taxon>
        <taxon>Nocardia</taxon>
    </lineage>
</organism>
<evidence type="ECO:0000313" key="9">
    <source>
        <dbReference type="EMBL" id="TCJ94965.1"/>
    </source>
</evidence>
<feature type="transmembrane region" description="Helical" evidence="7">
    <location>
        <begin position="178"/>
        <end position="196"/>
    </location>
</feature>
<comment type="caution">
    <text evidence="9">The sequence shown here is derived from an EMBL/GenBank/DDBJ whole genome shotgun (WGS) entry which is preliminary data.</text>
</comment>
<keyword evidence="5 7" id="KW-1133">Transmembrane helix</keyword>
<evidence type="ECO:0000256" key="4">
    <source>
        <dbReference type="ARBA" id="ARBA00022692"/>
    </source>
</evidence>
<dbReference type="InterPro" id="IPR045621">
    <property type="entry name" value="BPD_transp_1_N"/>
</dbReference>
<sequence length="313" mass="32728">MVRTTGLVATIVAKRVLMLLVLLALVHAAVAFLPGNGVRALLGKEATAEQIAATEHQLGLDRPWPVRYVEWLRNLAGGELGTTLRGTPVVDVLGSKFLNTLLLGSLALIVTATAAIAFGSMWALRPRSSFARGLASGSTVMIAVPEFVLAAVFAVVFAVWLGWLPAVTIPDAAGRPESLSMLILPTIALAIPQAGWNIRVVHSALVDAGSTPQVHAAELDGLSKRSVLWHNVLPSALPAIAMSLATTIGPLLAGTLVVETIFNYPGIGSVLAGSVADRDATLALTIVALAATSIMVMLLVADLLRAWVIQGRR</sequence>
<dbReference type="Proteomes" id="UP000294856">
    <property type="component" value="Unassembled WGS sequence"/>
</dbReference>
<feature type="transmembrane region" description="Helical" evidence="7">
    <location>
        <begin position="282"/>
        <end position="304"/>
    </location>
</feature>
<protein>
    <submittedName>
        <fullName evidence="9">Peptide/nickel transport system permease protein</fullName>
    </submittedName>
</protein>
<dbReference type="InterPro" id="IPR000515">
    <property type="entry name" value="MetI-like"/>
</dbReference>
<dbReference type="Gene3D" id="1.10.3720.10">
    <property type="entry name" value="MetI-like"/>
    <property type="match status" value="1"/>
</dbReference>
<dbReference type="SUPFAM" id="SSF161098">
    <property type="entry name" value="MetI-like"/>
    <property type="match status" value="1"/>
</dbReference>